<feature type="domain" description="BZIP" evidence="2">
    <location>
        <begin position="537"/>
        <end position="551"/>
    </location>
</feature>
<evidence type="ECO:0000313" key="3">
    <source>
        <dbReference type="EnsemblMetazoa" id="XP_030841490"/>
    </source>
</evidence>
<reference evidence="3" key="2">
    <citation type="submission" date="2021-01" db="UniProtKB">
        <authorList>
            <consortium name="EnsemblMetazoa"/>
        </authorList>
    </citation>
    <scope>IDENTIFICATION</scope>
</reference>
<dbReference type="GO" id="GO:0005634">
    <property type="term" value="C:nucleus"/>
    <property type="evidence" value="ECO:0000318"/>
    <property type="project" value="GO_Central"/>
</dbReference>
<dbReference type="InterPro" id="IPR004827">
    <property type="entry name" value="bZIP"/>
</dbReference>
<keyword evidence="4" id="KW-1185">Reference proteome</keyword>
<dbReference type="GO" id="GO:0006986">
    <property type="term" value="P:response to unfolded protein"/>
    <property type="evidence" value="ECO:0007669"/>
    <property type="project" value="InterPro"/>
</dbReference>
<dbReference type="SMART" id="SM00338">
    <property type="entry name" value="BRLZ"/>
    <property type="match status" value="1"/>
</dbReference>
<evidence type="ECO:0000259" key="2">
    <source>
        <dbReference type="PROSITE" id="PS00036"/>
    </source>
</evidence>
<feature type="compositionally biased region" description="Acidic residues" evidence="1">
    <location>
        <begin position="436"/>
        <end position="465"/>
    </location>
</feature>
<feature type="compositionally biased region" description="Basic and acidic residues" evidence="1">
    <location>
        <begin position="236"/>
        <end position="246"/>
    </location>
</feature>
<dbReference type="GO" id="GO:0000981">
    <property type="term" value="F:DNA-binding transcription factor activity, RNA polymerase II-specific"/>
    <property type="evidence" value="ECO:0000318"/>
    <property type="project" value="GO_Central"/>
</dbReference>
<feature type="region of interest" description="Disordered" evidence="1">
    <location>
        <begin position="312"/>
        <end position="348"/>
    </location>
</feature>
<evidence type="ECO:0000313" key="4">
    <source>
        <dbReference type="Proteomes" id="UP000007110"/>
    </source>
</evidence>
<dbReference type="Proteomes" id="UP000007110">
    <property type="component" value="Unassembled WGS sequence"/>
</dbReference>
<dbReference type="GeneID" id="100890995"/>
<dbReference type="GO" id="GO:0000977">
    <property type="term" value="F:RNA polymerase II transcription regulatory region sequence-specific DNA binding"/>
    <property type="evidence" value="ECO:0000318"/>
    <property type="project" value="GO_Central"/>
</dbReference>
<dbReference type="EnsemblMetazoa" id="XM_030985630">
    <property type="protein sequence ID" value="XP_030841490"/>
    <property type="gene ID" value="LOC100890995"/>
</dbReference>
<name>A0A7M7NU07_STRPU</name>
<reference evidence="4" key="1">
    <citation type="submission" date="2015-02" db="EMBL/GenBank/DDBJ databases">
        <title>Genome sequencing for Strongylocentrotus purpuratus.</title>
        <authorList>
            <person name="Murali S."/>
            <person name="Liu Y."/>
            <person name="Vee V."/>
            <person name="English A."/>
            <person name="Wang M."/>
            <person name="Skinner E."/>
            <person name="Han Y."/>
            <person name="Muzny D.M."/>
            <person name="Worley K.C."/>
            <person name="Gibbs R.A."/>
        </authorList>
    </citation>
    <scope>NUCLEOTIDE SEQUENCE</scope>
</reference>
<dbReference type="InterPro" id="IPR046347">
    <property type="entry name" value="bZIP_sf"/>
</dbReference>
<dbReference type="PROSITE" id="PS00036">
    <property type="entry name" value="BZIP_BASIC"/>
    <property type="match status" value="1"/>
</dbReference>
<dbReference type="GO" id="GO:0006357">
    <property type="term" value="P:regulation of transcription by RNA polymerase II"/>
    <property type="evidence" value="ECO:0000318"/>
    <property type="project" value="GO_Central"/>
</dbReference>
<dbReference type="KEGG" id="spu:100890995"/>
<dbReference type="RefSeq" id="XP_030841490.1">
    <property type="nucleotide sequence ID" value="XM_030985630.1"/>
</dbReference>
<evidence type="ECO:0000256" key="1">
    <source>
        <dbReference type="SAM" id="MobiDB-lite"/>
    </source>
</evidence>
<dbReference type="InParanoid" id="A0A7M7NU07"/>
<proteinExistence type="predicted"/>
<dbReference type="SUPFAM" id="SSF57959">
    <property type="entry name" value="Leucine zipper domain"/>
    <property type="match status" value="1"/>
</dbReference>
<dbReference type="OrthoDB" id="8931646at2759"/>
<feature type="region of interest" description="Disordered" evidence="1">
    <location>
        <begin position="197"/>
        <end position="246"/>
    </location>
</feature>
<dbReference type="PANTHER" id="PTHR21552">
    <property type="entry name" value="ADULT RETINA PROTEIN"/>
    <property type="match status" value="1"/>
</dbReference>
<organism evidence="3 4">
    <name type="scientific">Strongylocentrotus purpuratus</name>
    <name type="common">Purple sea urchin</name>
    <dbReference type="NCBI Taxonomy" id="7668"/>
    <lineage>
        <taxon>Eukaryota</taxon>
        <taxon>Metazoa</taxon>
        <taxon>Echinodermata</taxon>
        <taxon>Eleutherozoa</taxon>
        <taxon>Echinozoa</taxon>
        <taxon>Echinoidea</taxon>
        <taxon>Euechinoidea</taxon>
        <taxon>Echinacea</taxon>
        <taxon>Camarodonta</taxon>
        <taxon>Echinidea</taxon>
        <taxon>Strongylocentrotidae</taxon>
        <taxon>Strongylocentrotus</taxon>
    </lineage>
</organism>
<feature type="compositionally biased region" description="Basic residues" evidence="1">
    <location>
        <begin position="334"/>
        <end position="346"/>
    </location>
</feature>
<feature type="region of interest" description="Disordered" evidence="1">
    <location>
        <begin position="392"/>
        <end position="502"/>
    </location>
</feature>
<dbReference type="PANTHER" id="PTHR21552:SF2">
    <property type="entry name" value="CREB3 REGULATORY FACTOR"/>
    <property type="match status" value="1"/>
</dbReference>
<feature type="region of interest" description="Disordered" evidence="1">
    <location>
        <begin position="159"/>
        <end position="184"/>
    </location>
</feature>
<dbReference type="CDD" id="cd14809">
    <property type="entry name" value="bZIP_AUREO-like"/>
    <property type="match status" value="1"/>
</dbReference>
<accession>A0A7M7NU07</accession>
<protein>
    <recommendedName>
        <fullName evidence="2">BZIP domain-containing protein</fullName>
    </recommendedName>
</protein>
<sequence>MEMYNDYGQPDIFSNLTNPEHALQSPNALLLSASQNIFMYEQDNYNPSSTKQEPAPAKPACLSLSDNVFEFPNPEEMAQLGCSPVVDDCWPETPLLAGSLDGSLNDSGLCFSWDLSDDDQEGVFPIEASPFCSAPTLAELNLEDSQSVDNDMAVKRKAEDLSVQSSTATMPLGKQEMSLSPQSWKRVKTEAVELASVEKRTKTSDGLKMSSPRPGLSRKSSKTKTSRPLMPKNGRTHNETSKVPADAKKSVLSLRKVHPSKIDFTELFWKRYRSRETIPSPTKEMSRSELLARTPNPFGNRRFLGRNANLKAKTQHHPPTAKLAQTPKSVARTVKSRTNHKVRTKKLSAVVQKKTRNMMSLPSLTSDDSSQDSLWKDLKVFMYGDHDIKRNKKKDIPHRTLSLPEPDMKSESSKSPRTNMSSDPGFDSHDEGLGSENEDHDDFGSDDSDDDDDDDIPDDGSDISDDPGLPSTSTKHSPGSLATRRRRVKTRRSEYDDFTPNPRKLLNIGHELNKLNLTISSLCPGNEASNDEKNQTRREKNKLASRACRLKKKAQHEANKVKHWGLIEEAKQLKLVLGSMRKEMTGRLERPKASWDFSLGAKLDHLIKNSLGHMVSGHTSEFVNSVLEKTAKGIPLSHLKPKVT</sequence>
<dbReference type="InterPro" id="IPR039165">
    <property type="entry name" value="CREBRF"/>
</dbReference>
<dbReference type="AlphaFoldDB" id="A0A7M7NU07"/>